<protein>
    <recommendedName>
        <fullName evidence="5">Iron-sulfur cluster carrier protein</fullName>
    </recommendedName>
</protein>
<dbReference type="GeneID" id="68866533"/>
<evidence type="ECO:0008006" key="5">
    <source>
        <dbReference type="Google" id="ProtNLM"/>
    </source>
</evidence>
<dbReference type="RefSeq" id="WP_229569156.1">
    <property type="nucleotide sequence ID" value="NZ_AP025226.1"/>
</dbReference>
<reference evidence="3 4" key="1">
    <citation type="journal article" date="2022" name="Microbiol. Resour. Announc.">
        <title>Complete Genome Sequence of the Hyperthermophilic and Acidophilic Archaeon Saccharolobus caldissimus Strain HS-3T.</title>
        <authorList>
            <person name="Sakai H.D."/>
            <person name="Kurosawa N."/>
        </authorList>
    </citation>
    <scope>NUCLEOTIDE SEQUENCE [LARGE SCALE GENOMIC DNA]</scope>
    <source>
        <strain evidence="3 4">JCM32116</strain>
    </source>
</reference>
<dbReference type="InterPro" id="IPR044304">
    <property type="entry name" value="NUBPL-like"/>
</dbReference>
<sequence>MLNDVRDYAIKKRLQNISKVILVGSGKGGVGKSTIAVALSLALKDVGYEVGLLDADIHGPTDAILLSVKGQLSGDRDGISPYVKYGIKVMSIGAFSEGEPLVSYGKAKIGLIKDMLAYVNWGKLDYLVVDLPPGIGDEVLGITRYARGKLNGVVVTTPGISVPVVQRFINFLKGEGIPISLVIINMAYINCDGKNISLFGNEDVLFEYPSVKIPLIVGGNKINEIKNTLLSFINYVR</sequence>
<dbReference type="EMBL" id="AP025226">
    <property type="protein sequence ID" value="BDB98787.1"/>
    <property type="molecule type" value="Genomic_DNA"/>
</dbReference>
<dbReference type="Proteomes" id="UP001319921">
    <property type="component" value="Chromosome"/>
</dbReference>
<name>A0AAQ4CSK6_9CREN</name>
<evidence type="ECO:0000313" key="3">
    <source>
        <dbReference type="EMBL" id="BDB98787.1"/>
    </source>
</evidence>
<evidence type="ECO:0000256" key="1">
    <source>
        <dbReference type="ARBA" id="ARBA00022741"/>
    </source>
</evidence>
<dbReference type="AlphaFoldDB" id="A0AAQ4CSK6"/>
<dbReference type="GO" id="GO:0005524">
    <property type="term" value="F:ATP binding"/>
    <property type="evidence" value="ECO:0007669"/>
    <property type="project" value="UniProtKB-KW"/>
</dbReference>
<dbReference type="Gene3D" id="3.40.50.300">
    <property type="entry name" value="P-loop containing nucleotide triphosphate hydrolases"/>
    <property type="match status" value="1"/>
</dbReference>
<dbReference type="GO" id="GO:0016226">
    <property type="term" value="P:iron-sulfur cluster assembly"/>
    <property type="evidence" value="ECO:0007669"/>
    <property type="project" value="InterPro"/>
</dbReference>
<keyword evidence="1" id="KW-0547">Nucleotide-binding</keyword>
<dbReference type="PANTHER" id="PTHR42961:SF2">
    <property type="entry name" value="IRON-SULFUR PROTEIN NUBPL"/>
    <property type="match status" value="1"/>
</dbReference>
<accession>A0AAQ4CSK6</accession>
<organism evidence="3 4">
    <name type="scientific">Saccharolobus caldissimus</name>
    <dbReference type="NCBI Taxonomy" id="1702097"/>
    <lineage>
        <taxon>Archaea</taxon>
        <taxon>Thermoproteota</taxon>
        <taxon>Thermoprotei</taxon>
        <taxon>Sulfolobales</taxon>
        <taxon>Sulfolobaceae</taxon>
        <taxon>Saccharolobus</taxon>
    </lineage>
</organism>
<proteinExistence type="predicted"/>
<dbReference type="InterPro" id="IPR033756">
    <property type="entry name" value="YlxH/NBP35"/>
</dbReference>
<keyword evidence="4" id="KW-1185">Reference proteome</keyword>
<keyword evidence="2" id="KW-0067">ATP-binding</keyword>
<dbReference type="SUPFAM" id="SSF52540">
    <property type="entry name" value="P-loop containing nucleoside triphosphate hydrolases"/>
    <property type="match status" value="1"/>
</dbReference>
<dbReference type="PANTHER" id="PTHR42961">
    <property type="entry name" value="IRON-SULFUR PROTEIN NUBPL"/>
    <property type="match status" value="1"/>
</dbReference>
<dbReference type="KEGG" id="scas:SACC_18040"/>
<dbReference type="Pfam" id="PF10609">
    <property type="entry name" value="ParA"/>
    <property type="match status" value="1"/>
</dbReference>
<dbReference type="GO" id="GO:0051539">
    <property type="term" value="F:4 iron, 4 sulfur cluster binding"/>
    <property type="evidence" value="ECO:0007669"/>
    <property type="project" value="TreeGrafter"/>
</dbReference>
<gene>
    <name evidence="3" type="ORF">SACC_18040</name>
</gene>
<evidence type="ECO:0000313" key="4">
    <source>
        <dbReference type="Proteomes" id="UP001319921"/>
    </source>
</evidence>
<evidence type="ECO:0000256" key="2">
    <source>
        <dbReference type="ARBA" id="ARBA00022840"/>
    </source>
</evidence>
<dbReference type="InterPro" id="IPR027417">
    <property type="entry name" value="P-loop_NTPase"/>
</dbReference>